<evidence type="ECO:0000313" key="2">
    <source>
        <dbReference type="Proteomes" id="UP001232148"/>
    </source>
</evidence>
<comment type="caution">
    <text evidence="1">The sequence shown here is derived from an EMBL/GenBank/DDBJ whole genome shotgun (WGS) entry which is preliminary data.</text>
</comment>
<dbReference type="EMBL" id="MU842955">
    <property type="protein sequence ID" value="KAK2024750.1"/>
    <property type="molecule type" value="Genomic_DNA"/>
</dbReference>
<protein>
    <submittedName>
        <fullName evidence="1">Uncharacterized protein</fullName>
    </submittedName>
</protein>
<gene>
    <name evidence="1" type="ORF">LX32DRAFT_598172</name>
</gene>
<accession>A0AAD9M0C1</accession>
<dbReference type="Proteomes" id="UP001232148">
    <property type="component" value="Unassembled WGS sequence"/>
</dbReference>
<name>A0AAD9M0C1_9PEZI</name>
<reference evidence="1" key="1">
    <citation type="submission" date="2021-06" db="EMBL/GenBank/DDBJ databases">
        <title>Comparative genomics, transcriptomics and evolutionary studies reveal genomic signatures of adaptation to plant cell wall in hemibiotrophic fungi.</title>
        <authorList>
            <consortium name="DOE Joint Genome Institute"/>
            <person name="Baroncelli R."/>
            <person name="Diaz J.F."/>
            <person name="Benocci T."/>
            <person name="Peng M."/>
            <person name="Battaglia E."/>
            <person name="Haridas S."/>
            <person name="Andreopoulos W."/>
            <person name="Labutti K."/>
            <person name="Pangilinan J."/>
            <person name="Floch G.L."/>
            <person name="Makela M.R."/>
            <person name="Henrissat B."/>
            <person name="Grigoriev I.V."/>
            <person name="Crouch J.A."/>
            <person name="De Vries R.P."/>
            <person name="Sukno S.A."/>
            <person name="Thon M.R."/>
        </authorList>
    </citation>
    <scope>NUCLEOTIDE SEQUENCE</scope>
    <source>
        <strain evidence="1">MAFF235873</strain>
    </source>
</reference>
<evidence type="ECO:0000313" key="1">
    <source>
        <dbReference type="EMBL" id="KAK2024750.1"/>
    </source>
</evidence>
<feature type="non-terminal residue" evidence="1">
    <location>
        <position position="1"/>
    </location>
</feature>
<proteinExistence type="predicted"/>
<sequence length="363" mass="40262">ETVAAEPTAMEFASSSSQALCGQQTSAACKYAEDGECNLGKLTYSLRVASNVLLPAYPRMHHSNILITAFTTGARSISTFQVCCGDMSMLSFAVDHSFPVEALEFLMAYTSFRQEDGCRITDFIEHLGSLIVCSVYRYRDRCLNEGLQEDGKRSLRLLLRAGTENSLAKEAWYDTGLYRTWLMTVFNAAAAYSHVFPNPSIPSHRSRTAAVPGVLHLVECIIERFPNEIACFWSAILQGVWKHSRIRKGTLRRVTDVTLKLLDLGASAMVELPDDMGGSLAACIESGLEARKNVDLRDDVDPYVDDVEGKIGADELLEFDATGRLNGVDWKKRVENIKRLKEKVLGYSSVDLQGVIDARLRNI</sequence>
<dbReference type="AlphaFoldDB" id="A0AAD9M0C1"/>
<keyword evidence="2" id="KW-1185">Reference proteome</keyword>
<organism evidence="1 2">
    <name type="scientific">Colletotrichum zoysiae</name>
    <dbReference type="NCBI Taxonomy" id="1216348"/>
    <lineage>
        <taxon>Eukaryota</taxon>
        <taxon>Fungi</taxon>
        <taxon>Dikarya</taxon>
        <taxon>Ascomycota</taxon>
        <taxon>Pezizomycotina</taxon>
        <taxon>Sordariomycetes</taxon>
        <taxon>Hypocreomycetidae</taxon>
        <taxon>Glomerellales</taxon>
        <taxon>Glomerellaceae</taxon>
        <taxon>Colletotrichum</taxon>
        <taxon>Colletotrichum graminicola species complex</taxon>
    </lineage>
</organism>